<dbReference type="Pfam" id="PF11274">
    <property type="entry name" value="DUF3074"/>
    <property type="match status" value="1"/>
</dbReference>
<proteinExistence type="predicted"/>
<dbReference type="InterPro" id="IPR024500">
    <property type="entry name" value="DUF3074"/>
</dbReference>
<dbReference type="SUPFAM" id="SSF55961">
    <property type="entry name" value="Bet v1-like"/>
    <property type="match status" value="1"/>
</dbReference>
<feature type="domain" description="DUF3074" evidence="1">
    <location>
        <begin position="158"/>
        <end position="316"/>
    </location>
</feature>
<evidence type="ECO:0000313" key="3">
    <source>
        <dbReference type="Proteomes" id="UP000827549"/>
    </source>
</evidence>
<protein>
    <recommendedName>
        <fullName evidence="1">DUF3074 domain-containing protein</fullName>
    </recommendedName>
</protein>
<dbReference type="AlphaFoldDB" id="A0AAF0Y0M2"/>
<evidence type="ECO:0000313" key="2">
    <source>
        <dbReference type="EMBL" id="WOO77617.1"/>
    </source>
</evidence>
<dbReference type="PANTHER" id="PTHR40370">
    <property type="entry name" value="EXPRESSED PROTEIN"/>
    <property type="match status" value="1"/>
</dbReference>
<gene>
    <name evidence="2" type="ORF">LOC62_01G001186</name>
</gene>
<name>A0AAF0Y0M2_9TREE</name>
<dbReference type="GeneID" id="87804443"/>
<accession>A0AAF0Y0M2</accession>
<dbReference type="Gene3D" id="3.30.530.20">
    <property type="match status" value="1"/>
</dbReference>
<organism evidence="2 3">
    <name type="scientific">Vanrija pseudolonga</name>
    <dbReference type="NCBI Taxonomy" id="143232"/>
    <lineage>
        <taxon>Eukaryota</taxon>
        <taxon>Fungi</taxon>
        <taxon>Dikarya</taxon>
        <taxon>Basidiomycota</taxon>
        <taxon>Agaricomycotina</taxon>
        <taxon>Tremellomycetes</taxon>
        <taxon>Trichosporonales</taxon>
        <taxon>Trichosporonaceae</taxon>
        <taxon>Vanrija</taxon>
    </lineage>
</organism>
<evidence type="ECO:0000259" key="1">
    <source>
        <dbReference type="Pfam" id="PF11274"/>
    </source>
</evidence>
<reference evidence="2" key="1">
    <citation type="submission" date="2023-10" db="EMBL/GenBank/DDBJ databases">
        <authorList>
            <person name="Noh H."/>
        </authorList>
    </citation>
    <scope>NUCLEOTIDE SEQUENCE</scope>
    <source>
        <strain evidence="2">DUCC4014</strain>
    </source>
</reference>
<dbReference type="InterPro" id="IPR023393">
    <property type="entry name" value="START-like_dom_sf"/>
</dbReference>
<dbReference type="Proteomes" id="UP000827549">
    <property type="component" value="Chromosome 1"/>
</dbReference>
<dbReference type="PANTHER" id="PTHR40370:SF1">
    <property type="entry name" value="DUF3074 DOMAIN-CONTAINING PROTEIN"/>
    <property type="match status" value="1"/>
</dbReference>
<dbReference type="EMBL" id="CP086714">
    <property type="protein sequence ID" value="WOO77617.1"/>
    <property type="molecule type" value="Genomic_DNA"/>
</dbReference>
<dbReference type="RefSeq" id="XP_062623649.1">
    <property type="nucleotide sequence ID" value="XM_062767665.1"/>
</dbReference>
<sequence>MTKNKDVTFNLKPLTHQDVPPAGSDELQAFIDAHFAAGEAFINSMDDWQRGSQWHKGTVQVMSLPSGSAYSKIRKQFNISDFWCGRISKHTAESVREEKATNGSATGGTSLNPVHLVRSMSRRVSAQFSSDGKNVVAERRATVDLSEEERAVHIMNTDPSNLYERMRRGLLEYHSENEREYIEACRETECLEVLQPHMAEIWRMTYVTPPPTSPRTFVVLLLSRELKTAPKGERAFMNISVPFQHPACVEKKDDEKSRVRGKYVSVELVREQDGGRQVEWRMATSSDAGGNIPRFVTNASLPSKIAEDVPSFLGWMTRRFPEGGEVESHPIAA</sequence>
<keyword evidence="3" id="KW-1185">Reference proteome</keyword>